<gene>
    <name evidence="2" type="ORF">LTR62_007792</name>
</gene>
<feature type="region of interest" description="Disordered" evidence="1">
    <location>
        <begin position="248"/>
        <end position="372"/>
    </location>
</feature>
<feature type="region of interest" description="Disordered" evidence="1">
    <location>
        <begin position="1"/>
        <end position="24"/>
    </location>
</feature>
<feature type="compositionally biased region" description="Basic and acidic residues" evidence="1">
    <location>
        <begin position="284"/>
        <end position="314"/>
    </location>
</feature>
<reference evidence="2" key="1">
    <citation type="submission" date="2023-08" db="EMBL/GenBank/DDBJ databases">
        <title>Black Yeasts Isolated from many extreme environments.</title>
        <authorList>
            <person name="Coleine C."/>
            <person name="Stajich J.E."/>
            <person name="Selbmann L."/>
        </authorList>
    </citation>
    <scope>NUCLEOTIDE SEQUENCE</scope>
    <source>
        <strain evidence="2">CCFEE 5401</strain>
    </source>
</reference>
<evidence type="ECO:0000313" key="2">
    <source>
        <dbReference type="EMBL" id="KAK5108818.1"/>
    </source>
</evidence>
<feature type="compositionally biased region" description="Basic and acidic residues" evidence="1">
    <location>
        <begin position="112"/>
        <end position="124"/>
    </location>
</feature>
<feature type="compositionally biased region" description="Low complexity" evidence="1">
    <location>
        <begin position="582"/>
        <end position="607"/>
    </location>
</feature>
<name>A0AAN7TA69_9PEZI</name>
<comment type="caution">
    <text evidence="2">The sequence shown here is derived from an EMBL/GenBank/DDBJ whole genome shotgun (WGS) entry which is preliminary data.</text>
</comment>
<feature type="region of interest" description="Disordered" evidence="1">
    <location>
        <begin position="176"/>
        <end position="204"/>
    </location>
</feature>
<feature type="compositionally biased region" description="Polar residues" evidence="1">
    <location>
        <begin position="128"/>
        <end position="141"/>
    </location>
</feature>
<proteinExistence type="predicted"/>
<evidence type="ECO:0000256" key="1">
    <source>
        <dbReference type="SAM" id="MobiDB-lite"/>
    </source>
</evidence>
<accession>A0AAN7TA69</accession>
<organism evidence="2 3">
    <name type="scientific">Meristemomyces frigidus</name>
    <dbReference type="NCBI Taxonomy" id="1508187"/>
    <lineage>
        <taxon>Eukaryota</taxon>
        <taxon>Fungi</taxon>
        <taxon>Dikarya</taxon>
        <taxon>Ascomycota</taxon>
        <taxon>Pezizomycotina</taxon>
        <taxon>Dothideomycetes</taxon>
        <taxon>Dothideomycetidae</taxon>
        <taxon>Mycosphaerellales</taxon>
        <taxon>Teratosphaeriaceae</taxon>
        <taxon>Meristemomyces</taxon>
    </lineage>
</organism>
<dbReference type="Proteomes" id="UP001310890">
    <property type="component" value="Unassembled WGS sequence"/>
</dbReference>
<feature type="compositionally biased region" description="Low complexity" evidence="1">
    <location>
        <begin position="272"/>
        <end position="282"/>
    </location>
</feature>
<sequence length="713" mass="78241">MTTLRDSQPRFMRPSPSFTSDDQLSNTVHSRSYCYLDLVGDSDLSQVDPVRVRPTDSARLPCNNASYELARFLRTTGPEPPREPVPLVNTAAKRSKSLPRRLLSRLAPKVRQNNDHHYDVDHVARSASDAQQNSTPTSRGASRQPPSPTTVPSFVVQKTTSNGKKYLALELPKDINGSGFMDMPQKSRDSFASDTQATERAPSMTSDQLIDEWLYKLEKVTDVKSLQSVRLSTASSLVMAHQHGTFVPTDRFRTGSHPALRGPRREASPTPSLSGGESLSSLDDSEHVSVDSVDSVDHRYAEHVTPKHSNDSTRRPAGSEVMALSPSSDAISTWDSATTPTKVSSSQRATSELFQTPPAKMLTGPDGRRKSMSTPLNVVIMESMIDSMISTLHAKTPKQSGLPTFVPSLHDCQIADRRDSVCVLSKFHALSADIPVQPADVFVQPTPPPSSVRRAHSRKDSKDLLPRERRHASARITEADEDLDADTIEPAVQRHVAKRNHIASCSQRIVPRQSELHRRRIGLSTGSPRSKDSLFTAYSALQDCTALDHALRPPRPAPDKALPPLPTRHPSRSRRANADGVQQQQQQQQQRRNRTPTDPNTTPDKTPWIARTTPARKNSRGPNQISRPGGFDDSYAVNRTPPLASPLVCEVVDLDVLEDHLVQLQYKASQLSALVMEIYNMSGTASPSSSSVAAAAVAVAGKKLGRGKEVCCW</sequence>
<evidence type="ECO:0000313" key="3">
    <source>
        <dbReference type="Proteomes" id="UP001310890"/>
    </source>
</evidence>
<feature type="region of interest" description="Disordered" evidence="1">
    <location>
        <begin position="509"/>
        <end position="531"/>
    </location>
</feature>
<feature type="region of interest" description="Disordered" evidence="1">
    <location>
        <begin position="549"/>
        <end position="633"/>
    </location>
</feature>
<feature type="region of interest" description="Disordered" evidence="1">
    <location>
        <begin position="75"/>
        <end position="154"/>
    </location>
</feature>
<feature type="region of interest" description="Disordered" evidence="1">
    <location>
        <begin position="440"/>
        <end position="478"/>
    </location>
</feature>
<feature type="compositionally biased region" description="Polar residues" evidence="1">
    <location>
        <begin position="192"/>
        <end position="204"/>
    </location>
</feature>
<feature type="compositionally biased region" description="Basic and acidic residues" evidence="1">
    <location>
        <begin position="458"/>
        <end position="467"/>
    </location>
</feature>
<feature type="compositionally biased region" description="Basic residues" evidence="1">
    <location>
        <begin position="93"/>
        <end position="103"/>
    </location>
</feature>
<dbReference type="EMBL" id="JAVRRL010000077">
    <property type="protein sequence ID" value="KAK5108818.1"/>
    <property type="molecule type" value="Genomic_DNA"/>
</dbReference>
<feature type="compositionally biased region" description="Pro residues" evidence="1">
    <location>
        <begin position="553"/>
        <end position="567"/>
    </location>
</feature>
<protein>
    <submittedName>
        <fullName evidence="2">Uncharacterized protein</fullName>
    </submittedName>
</protein>
<dbReference type="AlphaFoldDB" id="A0AAN7TA69"/>
<feature type="compositionally biased region" description="Polar residues" evidence="1">
    <location>
        <begin position="325"/>
        <end position="354"/>
    </location>
</feature>